<dbReference type="InterPro" id="IPR003615">
    <property type="entry name" value="HNH_nuc"/>
</dbReference>
<name>A0AAP9EC92_LEULA</name>
<dbReference type="EMBL" id="CP042387">
    <property type="protein sequence ID" value="QEA44147.1"/>
    <property type="molecule type" value="Genomic_DNA"/>
</dbReference>
<dbReference type="GO" id="GO:0004519">
    <property type="term" value="F:endonuclease activity"/>
    <property type="evidence" value="ECO:0007669"/>
    <property type="project" value="UniProtKB-KW"/>
</dbReference>
<proteinExistence type="inferred from homology"/>
<evidence type="ECO:0000256" key="3">
    <source>
        <dbReference type="ARBA" id="ARBA00038412"/>
    </source>
</evidence>
<keyword evidence="6" id="KW-0255">Endonuclease</keyword>
<feature type="domain" description="HNH nuclease" evidence="5">
    <location>
        <begin position="55"/>
        <end position="111"/>
    </location>
</feature>
<protein>
    <recommendedName>
        <fullName evidence="4">Putative HNH nuclease YajD</fullName>
    </recommendedName>
</protein>
<keyword evidence="2" id="KW-0378">Hydrolase</keyword>
<dbReference type="RefSeq" id="WP_147001058.1">
    <property type="nucleotide sequence ID" value="NZ_CP042387.1"/>
</dbReference>
<sequence>MLELPKKYCEQHADQEREYVPRDKQAVHRYNTVTRNRDDNKRGQYNFYRTKQWVALRQLVLDTQHYLCQYCKADGIVNMGKIVDHIVPMEFAHDDKADVDNLAVICSKCHNMKTRWEQAYYGTGKDNQLKQVSPVRSVVMINKMMKG</sequence>
<dbReference type="Pfam" id="PF01844">
    <property type="entry name" value="HNH"/>
    <property type="match status" value="1"/>
</dbReference>
<dbReference type="PANTHER" id="PTHR41286">
    <property type="entry name" value="HNH NUCLEASE YAJD-RELATED"/>
    <property type="match status" value="1"/>
</dbReference>
<comment type="similarity">
    <text evidence="3">Belongs to the HNH nuclease family.</text>
</comment>
<evidence type="ECO:0000259" key="5">
    <source>
        <dbReference type="SMART" id="SM00507"/>
    </source>
</evidence>
<keyword evidence="1" id="KW-0540">Nuclease</keyword>
<dbReference type="AlphaFoldDB" id="A0AAP9EC92"/>
<dbReference type="GO" id="GO:0005829">
    <property type="term" value="C:cytosol"/>
    <property type="evidence" value="ECO:0007669"/>
    <property type="project" value="TreeGrafter"/>
</dbReference>
<accession>A0AAP9EC92</accession>
<dbReference type="Gene3D" id="1.10.30.50">
    <property type="match status" value="1"/>
</dbReference>
<evidence type="ECO:0000256" key="4">
    <source>
        <dbReference type="ARBA" id="ARBA00040194"/>
    </source>
</evidence>
<dbReference type="GO" id="GO:0016787">
    <property type="term" value="F:hydrolase activity"/>
    <property type="evidence" value="ECO:0007669"/>
    <property type="project" value="UniProtKB-KW"/>
</dbReference>
<evidence type="ECO:0000313" key="7">
    <source>
        <dbReference type="Proteomes" id="UP000321298"/>
    </source>
</evidence>
<evidence type="ECO:0000256" key="2">
    <source>
        <dbReference type="ARBA" id="ARBA00022801"/>
    </source>
</evidence>
<reference evidence="6 7" key="1">
    <citation type="submission" date="2019-06" db="EMBL/GenBank/DDBJ databases">
        <title>Genome analyses of bacteria isolated from kimchi.</title>
        <authorList>
            <person name="Lee S."/>
            <person name="Ahn S."/>
            <person name="Roh S."/>
        </authorList>
    </citation>
    <scope>NUCLEOTIDE SEQUENCE [LARGE SCALE GENOMIC DNA]</scope>
    <source>
        <strain evidence="6 7">CBA3625</strain>
    </source>
</reference>
<dbReference type="Proteomes" id="UP000321298">
    <property type="component" value="Chromosome"/>
</dbReference>
<dbReference type="InterPro" id="IPR002711">
    <property type="entry name" value="HNH"/>
</dbReference>
<organism evidence="6 7">
    <name type="scientific">Leuconostoc lactis</name>
    <dbReference type="NCBI Taxonomy" id="1246"/>
    <lineage>
        <taxon>Bacteria</taxon>
        <taxon>Bacillati</taxon>
        <taxon>Bacillota</taxon>
        <taxon>Bacilli</taxon>
        <taxon>Lactobacillales</taxon>
        <taxon>Lactobacillaceae</taxon>
        <taxon>Leuconostoc</taxon>
    </lineage>
</organism>
<dbReference type="SMART" id="SM00507">
    <property type="entry name" value="HNHc"/>
    <property type="match status" value="1"/>
</dbReference>
<dbReference type="GeneID" id="66531641"/>
<dbReference type="GO" id="GO:0003676">
    <property type="term" value="F:nucleic acid binding"/>
    <property type="evidence" value="ECO:0007669"/>
    <property type="project" value="InterPro"/>
</dbReference>
<evidence type="ECO:0000313" key="6">
    <source>
        <dbReference type="EMBL" id="QEA44147.1"/>
    </source>
</evidence>
<dbReference type="PANTHER" id="PTHR41286:SF1">
    <property type="entry name" value="HNH NUCLEASE YAJD-RELATED"/>
    <property type="match status" value="1"/>
</dbReference>
<dbReference type="CDD" id="cd00085">
    <property type="entry name" value="HNHc"/>
    <property type="match status" value="1"/>
</dbReference>
<evidence type="ECO:0000256" key="1">
    <source>
        <dbReference type="ARBA" id="ARBA00022722"/>
    </source>
</evidence>
<gene>
    <name evidence="6" type="ORF">FGL83_05490</name>
</gene>
<dbReference type="GO" id="GO:0008270">
    <property type="term" value="F:zinc ion binding"/>
    <property type="evidence" value="ECO:0007669"/>
    <property type="project" value="InterPro"/>
</dbReference>
<keyword evidence="7" id="KW-1185">Reference proteome</keyword>